<sequence length="91" mass="10427">MDIRDTSEVIELLDRVAEADETWRVETFRMHRRNKAGDHQDVTVEILDRGPTFSPRYSVSADSSDGKKCSGNSGDDLTQTISLVHWYQLDR</sequence>
<protein>
    <submittedName>
        <fullName evidence="2">Uncharacterized protein</fullName>
    </submittedName>
</protein>
<evidence type="ECO:0000313" key="2">
    <source>
        <dbReference type="EMBL" id="OMH27074.1"/>
    </source>
</evidence>
<gene>
    <name evidence="2" type="ORF">BKD30_04090</name>
</gene>
<feature type="region of interest" description="Disordered" evidence="1">
    <location>
        <begin position="55"/>
        <end position="74"/>
    </location>
</feature>
<accession>A0A1R1LHQ8</accession>
<dbReference type="EMBL" id="MRDE01000017">
    <property type="protein sequence ID" value="OMH27074.1"/>
    <property type="molecule type" value="Genomic_DNA"/>
</dbReference>
<reference evidence="2 3" key="1">
    <citation type="submission" date="2016-12" db="EMBL/GenBank/DDBJ databases">
        <title>Draft genome of Tersicoccus phoenicis 1P05MA.</title>
        <authorList>
            <person name="Nakajima Y."/>
            <person name="Yoshizawa S."/>
            <person name="Nakamura K."/>
            <person name="Ogura Y."/>
            <person name="Hayashi T."/>
            <person name="Kogure K."/>
        </authorList>
    </citation>
    <scope>NUCLEOTIDE SEQUENCE [LARGE SCALE GENOMIC DNA]</scope>
    <source>
        <strain evidence="2 3">1p05MA</strain>
    </source>
</reference>
<dbReference type="Proteomes" id="UP000187085">
    <property type="component" value="Unassembled WGS sequence"/>
</dbReference>
<dbReference type="AlphaFoldDB" id="A0A1R1LHQ8"/>
<evidence type="ECO:0000313" key="3">
    <source>
        <dbReference type="Proteomes" id="UP000187085"/>
    </source>
</evidence>
<comment type="caution">
    <text evidence="2">The sequence shown here is derived from an EMBL/GenBank/DDBJ whole genome shotgun (WGS) entry which is preliminary data.</text>
</comment>
<dbReference type="OrthoDB" id="9915419at2"/>
<dbReference type="RefSeq" id="WP_143588046.1">
    <property type="nucleotide sequence ID" value="NZ_MRDE01000017.1"/>
</dbReference>
<proteinExistence type="predicted"/>
<name>A0A1R1LHQ8_9MICC</name>
<evidence type="ECO:0000256" key="1">
    <source>
        <dbReference type="SAM" id="MobiDB-lite"/>
    </source>
</evidence>
<organism evidence="2 3">
    <name type="scientific">Tersicoccus phoenicis</name>
    <dbReference type="NCBI Taxonomy" id="554083"/>
    <lineage>
        <taxon>Bacteria</taxon>
        <taxon>Bacillati</taxon>
        <taxon>Actinomycetota</taxon>
        <taxon>Actinomycetes</taxon>
        <taxon>Micrococcales</taxon>
        <taxon>Micrococcaceae</taxon>
        <taxon>Tersicoccus</taxon>
    </lineage>
</organism>
<dbReference type="STRING" id="554083.BKD30_04090"/>
<keyword evidence="3" id="KW-1185">Reference proteome</keyword>